<sequence>MGMADIHPAHFTFATNFAIVCHWSHLPAPLTVQHTKFIINKVLKQDLFFNLFYGNVIQ</sequence>
<name>A0A134CDE3_9FIRM</name>
<accession>A0A134CDE3</accession>
<gene>
    <name evidence="1" type="ORF">HMPREF3182_01532</name>
</gene>
<dbReference type="EMBL" id="LSDT01000050">
    <property type="protein sequence ID" value="KXB90218.1"/>
    <property type="molecule type" value="Genomic_DNA"/>
</dbReference>
<dbReference type="AlphaFoldDB" id="A0A134CDE3"/>
<proteinExistence type="predicted"/>
<keyword evidence="2" id="KW-1185">Reference proteome</keyword>
<dbReference type="Proteomes" id="UP000070160">
    <property type="component" value="Unassembled WGS sequence"/>
</dbReference>
<reference evidence="2" key="1">
    <citation type="submission" date="2016-01" db="EMBL/GenBank/DDBJ databases">
        <authorList>
            <person name="Mitreva M."/>
            <person name="Pepin K.H."/>
            <person name="Mihindukulasuriya K.A."/>
            <person name="Fulton R."/>
            <person name="Fronick C."/>
            <person name="O'Laughlin M."/>
            <person name="Miner T."/>
            <person name="Herter B."/>
            <person name="Rosa B.A."/>
            <person name="Cordes M."/>
            <person name="Tomlinson C."/>
            <person name="Wollam A."/>
            <person name="Palsikar V.B."/>
            <person name="Mardis E.R."/>
            <person name="Wilson R.K."/>
        </authorList>
    </citation>
    <scope>NUCLEOTIDE SEQUENCE [LARGE SCALE GENOMIC DNA]</scope>
    <source>
        <strain evidence="2">KA00182</strain>
    </source>
</reference>
<evidence type="ECO:0000313" key="2">
    <source>
        <dbReference type="Proteomes" id="UP000070160"/>
    </source>
</evidence>
<dbReference type="STRING" id="1588748.HMPREF3182_01532"/>
<organism evidence="1 2">
    <name type="scientific">Megasphaera hutchinsoni</name>
    <dbReference type="NCBI Taxonomy" id="1588748"/>
    <lineage>
        <taxon>Bacteria</taxon>
        <taxon>Bacillati</taxon>
        <taxon>Bacillota</taxon>
        <taxon>Negativicutes</taxon>
        <taxon>Veillonellales</taxon>
        <taxon>Veillonellaceae</taxon>
        <taxon>Megasphaera</taxon>
    </lineage>
</organism>
<comment type="caution">
    <text evidence="1">The sequence shown here is derived from an EMBL/GenBank/DDBJ whole genome shotgun (WGS) entry which is preliminary data.</text>
</comment>
<evidence type="ECO:0000313" key="1">
    <source>
        <dbReference type="EMBL" id="KXB90218.1"/>
    </source>
</evidence>
<protein>
    <submittedName>
        <fullName evidence="1">Uncharacterized protein</fullName>
    </submittedName>
</protein>